<gene>
    <name evidence="2" type="ORF">PMC74_21235</name>
</gene>
<evidence type="ECO:0000313" key="3">
    <source>
        <dbReference type="Proteomes" id="UP001214301"/>
    </source>
</evidence>
<protein>
    <submittedName>
        <fullName evidence="2">TIR domain-containing protein</fullName>
    </submittedName>
</protein>
<keyword evidence="3" id="KW-1185">Reference proteome</keyword>
<dbReference type="Proteomes" id="UP001214301">
    <property type="component" value="Chromosome"/>
</dbReference>
<dbReference type="Gene3D" id="3.40.50.11200">
    <property type="match status" value="1"/>
</dbReference>
<dbReference type="SUPFAM" id="SSF52206">
    <property type="entry name" value="Hypothetical protein MTH538"/>
    <property type="match status" value="1"/>
</dbReference>
<organism evidence="2 3">
    <name type="scientific">Pseudomonas capeferrum</name>
    <dbReference type="NCBI Taxonomy" id="1495066"/>
    <lineage>
        <taxon>Bacteria</taxon>
        <taxon>Pseudomonadati</taxon>
        <taxon>Pseudomonadota</taxon>
        <taxon>Gammaproteobacteria</taxon>
        <taxon>Pseudomonadales</taxon>
        <taxon>Pseudomonadaceae</taxon>
        <taxon>Pseudomonas</taxon>
    </lineage>
</organism>
<dbReference type="RefSeq" id="WP_156310225.1">
    <property type="nucleotide sequence ID" value="NZ_CP116669.1"/>
</dbReference>
<dbReference type="EMBL" id="CP116669">
    <property type="protein sequence ID" value="WCH99267.1"/>
    <property type="molecule type" value="Genomic_DNA"/>
</dbReference>
<proteinExistence type="predicted"/>
<reference evidence="2 3" key="1">
    <citation type="journal article" date="2020" name="Front. Microbiol.">
        <title>Toward Biorecycling: Isolation of a Soil Bacterium That Grows on a Polyurethane Oligomer and Monomer.</title>
        <authorList>
            <person name="Espinosa M.J.C."/>
            <person name="Blanco A.C."/>
            <person name="Schmidgall T."/>
            <person name="Atanasoff-Kardjalieff A.K."/>
            <person name="Kappelmeyer U."/>
            <person name="Tischler D."/>
            <person name="Pieper D.H."/>
            <person name="Heipieper H.J."/>
            <person name="Eberlein C."/>
        </authorList>
    </citation>
    <scope>NUCLEOTIDE SEQUENCE [LARGE SCALE GENOMIC DNA]</scope>
    <source>
        <strain evidence="2 3">TDA1</strain>
    </source>
</reference>
<sequence length="158" mass="18014">MKRNVFYSFQFEKDVLRVQQIRNMGVIDGDEPVSPNRWEEIRRTDEGVKRWITENLQRKTCLVVLIGEKTAASKWVRFEIAKAWELGIPVVGVRIHNLKCPRAGVGVYGVNPFNSLTLKRANGTVYTPKVYDPSAHDAYGIIKANLAGWIETAIRERA</sequence>
<evidence type="ECO:0000313" key="2">
    <source>
        <dbReference type="EMBL" id="WCH99267.1"/>
    </source>
</evidence>
<accession>A0ABY7R674</accession>
<dbReference type="Pfam" id="PF08937">
    <property type="entry name" value="ThsB_TIR"/>
    <property type="match status" value="1"/>
</dbReference>
<dbReference type="InterPro" id="IPR036490">
    <property type="entry name" value="ThsB_TIR-like_sf"/>
</dbReference>
<name>A0ABY7R674_9PSED</name>
<evidence type="ECO:0000259" key="1">
    <source>
        <dbReference type="Pfam" id="PF08937"/>
    </source>
</evidence>
<dbReference type="InterPro" id="IPR015032">
    <property type="entry name" value="ThsB__TIR-like_domain"/>
</dbReference>
<feature type="domain" description="Thoeris protein ThsB TIR-like" evidence="1">
    <location>
        <begin position="6"/>
        <end position="99"/>
    </location>
</feature>